<keyword evidence="7 9" id="KW-0503">Monooxygenase</keyword>
<dbReference type="PANTHER" id="PTHR24305">
    <property type="entry name" value="CYTOCHROME P450"/>
    <property type="match status" value="1"/>
</dbReference>
<evidence type="ECO:0000256" key="9">
    <source>
        <dbReference type="RuleBase" id="RU000461"/>
    </source>
</evidence>
<evidence type="ECO:0000256" key="5">
    <source>
        <dbReference type="ARBA" id="ARBA00023002"/>
    </source>
</evidence>
<dbReference type="FunFam" id="1.10.630.10:FF:000050">
    <property type="entry name" value="Cytochrome P450 monooxygenase"/>
    <property type="match status" value="1"/>
</dbReference>
<dbReference type="STRING" id="767769.A0A1L9U9D5"/>
<dbReference type="Proteomes" id="UP000184499">
    <property type="component" value="Unassembled WGS sequence"/>
</dbReference>
<dbReference type="InterPro" id="IPR001128">
    <property type="entry name" value="Cyt_P450"/>
</dbReference>
<organism evidence="10 11">
    <name type="scientific">Aspergillus brasiliensis (strain CBS 101740 / IMI 381727 / IBT 21946)</name>
    <dbReference type="NCBI Taxonomy" id="767769"/>
    <lineage>
        <taxon>Eukaryota</taxon>
        <taxon>Fungi</taxon>
        <taxon>Dikarya</taxon>
        <taxon>Ascomycota</taxon>
        <taxon>Pezizomycotina</taxon>
        <taxon>Eurotiomycetes</taxon>
        <taxon>Eurotiomycetidae</taxon>
        <taxon>Eurotiales</taxon>
        <taxon>Aspergillaceae</taxon>
        <taxon>Aspergillus</taxon>
        <taxon>Aspergillus subgen. Circumdati</taxon>
    </lineage>
</organism>
<evidence type="ECO:0000256" key="7">
    <source>
        <dbReference type="ARBA" id="ARBA00023033"/>
    </source>
</evidence>
<dbReference type="PROSITE" id="PS00086">
    <property type="entry name" value="CYTOCHROME_P450"/>
    <property type="match status" value="1"/>
</dbReference>
<dbReference type="PRINTS" id="PR00385">
    <property type="entry name" value="P450"/>
</dbReference>
<dbReference type="GO" id="GO:0020037">
    <property type="term" value="F:heme binding"/>
    <property type="evidence" value="ECO:0007669"/>
    <property type="project" value="InterPro"/>
</dbReference>
<keyword evidence="11" id="KW-1185">Reference proteome</keyword>
<dbReference type="GO" id="GO:0005506">
    <property type="term" value="F:iron ion binding"/>
    <property type="evidence" value="ECO:0007669"/>
    <property type="project" value="InterPro"/>
</dbReference>
<comment type="similarity">
    <text evidence="2 9">Belongs to the cytochrome P450 family.</text>
</comment>
<dbReference type="AlphaFoldDB" id="A0A1L9U9D5"/>
<sequence length="487" mass="55053">MRFELAAITLVTISTLLVFRRLYVAFCGPLKDIPGPVWAKLTRLWEVYALLPGDLEKKLILLHRRHGPIVRIGPNKCSIDDPAAVKIIYGLGKPFVKASFYSAFTDVDKTSLFSEKDPNVHAGMRRRIAKLYSLTNLLSYEGFVDQCTATLEDKFQKFCTEGRPVDMGAFLQYYAFDLIGSITAGHPFGLMEREGDDGIIHQIHRATLYGSFVGIVPDLHYWYQKTLEKLRPYGVHSSRAELLDFVNFHIGQRRKGITPNDKNDFLTKLLALEEEGTNTHADTQVSCRSNIAAGSDTTAITLGAILYYLIQNPDKMQKLRDEIDQKCDAGELSDPVTFKQSQDMPYLQAVIKEGLRIHPAIAIVLARRVPQGGAKLSGTFLPEGTEVGINAWVAHHNESIFPDPATFRPERWLGPKEEVSKMDSYFASFGFGSRTCIGRHISFLEISKLVPQLVKNYDFELDPPKAEWTVKSYMFAKQKFYCKIKRR</sequence>
<dbReference type="InterPro" id="IPR050121">
    <property type="entry name" value="Cytochrome_P450_monoxygenase"/>
</dbReference>
<dbReference type="Gene3D" id="1.10.630.10">
    <property type="entry name" value="Cytochrome P450"/>
    <property type="match status" value="1"/>
</dbReference>
<keyword evidence="5 9" id="KW-0560">Oxidoreductase</keyword>
<dbReference type="InterPro" id="IPR036396">
    <property type="entry name" value="Cyt_P450_sf"/>
</dbReference>
<gene>
    <name evidence="10" type="ORF">ASPBRDRAFT_47178</name>
</gene>
<evidence type="ECO:0000256" key="6">
    <source>
        <dbReference type="ARBA" id="ARBA00023004"/>
    </source>
</evidence>
<dbReference type="GO" id="GO:0016705">
    <property type="term" value="F:oxidoreductase activity, acting on paired donors, with incorporation or reduction of molecular oxygen"/>
    <property type="evidence" value="ECO:0007669"/>
    <property type="project" value="InterPro"/>
</dbReference>
<dbReference type="OrthoDB" id="3934656at2759"/>
<dbReference type="RefSeq" id="XP_067475481.1">
    <property type="nucleotide sequence ID" value="XM_067625803.1"/>
</dbReference>
<dbReference type="PRINTS" id="PR00463">
    <property type="entry name" value="EP450I"/>
</dbReference>
<evidence type="ECO:0000256" key="4">
    <source>
        <dbReference type="ARBA" id="ARBA00022723"/>
    </source>
</evidence>
<protein>
    <recommendedName>
        <fullName evidence="12">Cytochrome P450</fullName>
    </recommendedName>
</protein>
<evidence type="ECO:0008006" key="12">
    <source>
        <dbReference type="Google" id="ProtNLM"/>
    </source>
</evidence>
<reference evidence="11" key="1">
    <citation type="journal article" date="2017" name="Genome Biol.">
        <title>Comparative genomics reveals high biological diversity and specific adaptations in the industrially and medically important fungal genus Aspergillus.</title>
        <authorList>
            <person name="de Vries R.P."/>
            <person name="Riley R."/>
            <person name="Wiebenga A."/>
            <person name="Aguilar-Osorio G."/>
            <person name="Amillis S."/>
            <person name="Uchima C.A."/>
            <person name="Anderluh G."/>
            <person name="Asadollahi M."/>
            <person name="Askin M."/>
            <person name="Barry K."/>
            <person name="Battaglia E."/>
            <person name="Bayram O."/>
            <person name="Benocci T."/>
            <person name="Braus-Stromeyer S.A."/>
            <person name="Caldana C."/>
            <person name="Canovas D."/>
            <person name="Cerqueira G.C."/>
            <person name="Chen F."/>
            <person name="Chen W."/>
            <person name="Choi C."/>
            <person name="Clum A."/>
            <person name="Dos Santos R.A."/>
            <person name="Damasio A.R."/>
            <person name="Diallinas G."/>
            <person name="Emri T."/>
            <person name="Fekete E."/>
            <person name="Flipphi M."/>
            <person name="Freyberg S."/>
            <person name="Gallo A."/>
            <person name="Gournas C."/>
            <person name="Habgood R."/>
            <person name="Hainaut M."/>
            <person name="Harispe M.L."/>
            <person name="Henrissat B."/>
            <person name="Hilden K.S."/>
            <person name="Hope R."/>
            <person name="Hossain A."/>
            <person name="Karabika E."/>
            <person name="Karaffa L."/>
            <person name="Karanyi Z."/>
            <person name="Krasevec N."/>
            <person name="Kuo A."/>
            <person name="Kusch H."/>
            <person name="LaButti K."/>
            <person name="Lagendijk E.L."/>
            <person name="Lapidus A."/>
            <person name="Levasseur A."/>
            <person name="Lindquist E."/>
            <person name="Lipzen A."/>
            <person name="Logrieco A.F."/>
            <person name="MacCabe A."/>
            <person name="Maekelae M.R."/>
            <person name="Malavazi I."/>
            <person name="Melin P."/>
            <person name="Meyer V."/>
            <person name="Mielnichuk N."/>
            <person name="Miskei M."/>
            <person name="Molnar A.P."/>
            <person name="Mule G."/>
            <person name="Ngan C.Y."/>
            <person name="Orejas M."/>
            <person name="Orosz E."/>
            <person name="Ouedraogo J.P."/>
            <person name="Overkamp K.M."/>
            <person name="Park H.-S."/>
            <person name="Perrone G."/>
            <person name="Piumi F."/>
            <person name="Punt P.J."/>
            <person name="Ram A.F."/>
            <person name="Ramon A."/>
            <person name="Rauscher S."/>
            <person name="Record E."/>
            <person name="Riano-Pachon D.M."/>
            <person name="Robert V."/>
            <person name="Roehrig J."/>
            <person name="Ruller R."/>
            <person name="Salamov A."/>
            <person name="Salih N.S."/>
            <person name="Samson R.A."/>
            <person name="Sandor E."/>
            <person name="Sanguinetti M."/>
            <person name="Schuetze T."/>
            <person name="Sepcic K."/>
            <person name="Shelest E."/>
            <person name="Sherlock G."/>
            <person name="Sophianopoulou V."/>
            <person name="Squina F.M."/>
            <person name="Sun H."/>
            <person name="Susca A."/>
            <person name="Todd R.B."/>
            <person name="Tsang A."/>
            <person name="Unkles S.E."/>
            <person name="van de Wiele N."/>
            <person name="van Rossen-Uffink D."/>
            <person name="Oliveira J.V."/>
            <person name="Vesth T.C."/>
            <person name="Visser J."/>
            <person name="Yu J.-H."/>
            <person name="Zhou M."/>
            <person name="Andersen M.R."/>
            <person name="Archer D.B."/>
            <person name="Baker S.E."/>
            <person name="Benoit I."/>
            <person name="Brakhage A.A."/>
            <person name="Braus G.H."/>
            <person name="Fischer R."/>
            <person name="Frisvad J.C."/>
            <person name="Goldman G.H."/>
            <person name="Houbraken J."/>
            <person name="Oakley B."/>
            <person name="Pocsi I."/>
            <person name="Scazzocchio C."/>
            <person name="Seiboth B."/>
            <person name="vanKuyk P.A."/>
            <person name="Wortman J."/>
            <person name="Dyer P.S."/>
            <person name="Grigoriev I.V."/>
        </authorList>
    </citation>
    <scope>NUCLEOTIDE SEQUENCE [LARGE SCALE GENOMIC DNA]</scope>
    <source>
        <strain evidence="11">CBS 101740 / IMI 381727 / IBT 21946</strain>
    </source>
</reference>
<evidence type="ECO:0000256" key="2">
    <source>
        <dbReference type="ARBA" id="ARBA00010617"/>
    </source>
</evidence>
<dbReference type="CDD" id="cd11060">
    <property type="entry name" value="CYP57A1-like"/>
    <property type="match status" value="1"/>
</dbReference>
<evidence type="ECO:0000313" key="11">
    <source>
        <dbReference type="Proteomes" id="UP000184499"/>
    </source>
</evidence>
<dbReference type="VEuPathDB" id="FungiDB:ASPBRDRAFT_47178"/>
<accession>A0A1L9U9D5</accession>
<keyword evidence="3 8" id="KW-0349">Heme</keyword>
<dbReference type="InterPro" id="IPR002401">
    <property type="entry name" value="Cyt_P450_E_grp-I"/>
</dbReference>
<evidence type="ECO:0000313" key="10">
    <source>
        <dbReference type="EMBL" id="OJJ68232.1"/>
    </source>
</evidence>
<keyword evidence="4 8" id="KW-0479">Metal-binding</keyword>
<evidence type="ECO:0000256" key="3">
    <source>
        <dbReference type="ARBA" id="ARBA00022617"/>
    </source>
</evidence>
<feature type="binding site" description="axial binding residue" evidence="8">
    <location>
        <position position="436"/>
    </location>
    <ligand>
        <name>heme</name>
        <dbReference type="ChEBI" id="CHEBI:30413"/>
    </ligand>
    <ligandPart>
        <name>Fe</name>
        <dbReference type="ChEBI" id="CHEBI:18248"/>
    </ligandPart>
</feature>
<dbReference type="EMBL" id="KV878691">
    <property type="protein sequence ID" value="OJJ68232.1"/>
    <property type="molecule type" value="Genomic_DNA"/>
</dbReference>
<dbReference type="InterPro" id="IPR017972">
    <property type="entry name" value="Cyt_P450_CS"/>
</dbReference>
<dbReference type="PANTHER" id="PTHR24305:SF190">
    <property type="entry name" value="P450, PUTATIVE (EUROFUNG)-RELATED"/>
    <property type="match status" value="1"/>
</dbReference>
<evidence type="ECO:0000256" key="8">
    <source>
        <dbReference type="PIRSR" id="PIRSR602401-1"/>
    </source>
</evidence>
<dbReference type="GeneID" id="93578291"/>
<dbReference type="GO" id="GO:0004497">
    <property type="term" value="F:monooxygenase activity"/>
    <property type="evidence" value="ECO:0007669"/>
    <property type="project" value="UniProtKB-KW"/>
</dbReference>
<comment type="cofactor">
    <cofactor evidence="1 8">
        <name>heme</name>
        <dbReference type="ChEBI" id="CHEBI:30413"/>
    </cofactor>
</comment>
<dbReference type="OMA" id="ESMMFAF"/>
<proteinExistence type="inferred from homology"/>
<keyword evidence="6 8" id="KW-0408">Iron</keyword>
<dbReference type="Pfam" id="PF00067">
    <property type="entry name" value="p450"/>
    <property type="match status" value="1"/>
</dbReference>
<dbReference type="SUPFAM" id="SSF48264">
    <property type="entry name" value="Cytochrome P450"/>
    <property type="match status" value="1"/>
</dbReference>
<name>A0A1L9U9D5_ASPBC</name>
<evidence type="ECO:0000256" key="1">
    <source>
        <dbReference type="ARBA" id="ARBA00001971"/>
    </source>
</evidence>